<protein>
    <submittedName>
        <fullName evidence="2">Uncharacterized protein</fullName>
    </submittedName>
</protein>
<dbReference type="Proteomes" id="UP000028504">
    <property type="component" value="Chromosome"/>
</dbReference>
<accession>A0ABN4DEZ6</accession>
<keyword evidence="3" id="KW-1185">Reference proteome</keyword>
<proteinExistence type="predicted"/>
<dbReference type="EMBL" id="CP008944">
    <property type="protein sequence ID" value="AIG63786.1"/>
    <property type="molecule type" value="Genomic_DNA"/>
</dbReference>
<feature type="region of interest" description="Disordered" evidence="1">
    <location>
        <begin position="54"/>
        <end position="78"/>
    </location>
</feature>
<name>A0ABN4DEZ6_9CORY</name>
<gene>
    <name evidence="2" type="ORF">CATYP_02790</name>
</gene>
<sequence length="195" mass="21008">MILKAHPRPSAGAFDASMNHPQHNRRLEFAPPPEQTRTAARARYSPVAGTATLYRLDPPTNFPGAGRTAAAKTPGSREGVEQYRELAGRLITTALQVTFGVRASQHIASREFSGQVRRHATAFRATHQPASHVRILSLHLQAAGAEPPRAAEEGARPRPGTGQLIEAFGSALAGHSRRAFSARLADGRLEVFRVA</sequence>
<evidence type="ECO:0000256" key="1">
    <source>
        <dbReference type="SAM" id="MobiDB-lite"/>
    </source>
</evidence>
<organism evidence="2 3">
    <name type="scientific">Corynebacterium atypicum</name>
    <dbReference type="NCBI Taxonomy" id="191610"/>
    <lineage>
        <taxon>Bacteria</taxon>
        <taxon>Bacillati</taxon>
        <taxon>Actinomycetota</taxon>
        <taxon>Actinomycetes</taxon>
        <taxon>Mycobacteriales</taxon>
        <taxon>Corynebacteriaceae</taxon>
        <taxon>Corynebacterium</taxon>
    </lineage>
</organism>
<reference evidence="2 3" key="1">
    <citation type="submission" date="2014-07" db="EMBL/GenBank/DDBJ databases">
        <title>Complete genome sequence of Corynebacterium atypicum DSM 44849: identifiction of the mycolic acid biosynthesis genes.</title>
        <authorList>
            <person name="Tippelt A."/>
            <person name="Mollmann S."/>
            <person name="Albersmeier A."/>
            <person name="Jaenicke S."/>
            <person name="Ruckert C."/>
            <person name="Tauch A."/>
        </authorList>
    </citation>
    <scope>NUCLEOTIDE SEQUENCE [LARGE SCALE GENOMIC DNA]</scope>
    <source>
        <strain evidence="2 3">R2070</strain>
    </source>
</reference>
<feature type="region of interest" description="Disordered" evidence="1">
    <location>
        <begin position="1"/>
        <end position="39"/>
    </location>
</feature>
<evidence type="ECO:0000313" key="3">
    <source>
        <dbReference type="Proteomes" id="UP000028504"/>
    </source>
</evidence>
<evidence type="ECO:0000313" key="2">
    <source>
        <dbReference type="EMBL" id="AIG63786.1"/>
    </source>
</evidence>